<evidence type="ECO:0000313" key="1">
    <source>
        <dbReference type="EMBL" id="MEC0240145.1"/>
    </source>
</evidence>
<dbReference type="GO" id="GO:0003677">
    <property type="term" value="F:DNA binding"/>
    <property type="evidence" value="ECO:0007669"/>
    <property type="project" value="UniProtKB-KW"/>
</dbReference>
<protein>
    <submittedName>
        <fullName evidence="1">Winged helix DNA-binding domain-containing protein</fullName>
    </submittedName>
</protein>
<reference evidence="1 2" key="1">
    <citation type="submission" date="2023-03" db="EMBL/GenBank/DDBJ databases">
        <title>Bacillus Genome Sequencing.</title>
        <authorList>
            <person name="Dunlap C."/>
        </authorList>
    </citation>
    <scope>NUCLEOTIDE SEQUENCE [LARGE SCALE GENOMIC DNA]</scope>
    <source>
        <strain evidence="1 2">BD-525</strain>
    </source>
</reference>
<keyword evidence="1" id="KW-0238">DNA-binding</keyword>
<name>A0ABU6GN92_9BACL</name>
<dbReference type="InterPro" id="IPR009351">
    <property type="entry name" value="AlkZ-like"/>
</dbReference>
<keyword evidence="2" id="KW-1185">Reference proteome</keyword>
<gene>
    <name evidence="1" type="ORF">P4H66_09815</name>
</gene>
<dbReference type="RefSeq" id="WP_326087556.1">
    <property type="nucleotide sequence ID" value="NZ_JARLKZ010000005.1"/>
</dbReference>
<sequence>MNRSEIGYRRLRNQRIAGDRCEKPGDVVRHLGAMQAQDYHQVLWAIGSRMQHASISDIERSIADREIVLTWAMRGTIHAVPPESVRSMLQLLTPRILAGDKRRLEQLELTTEIIEQSTELVFRALHGNQRISRPDAMQLLEEAGICTTGQRGYHLLWHMAQTGLICLGPREGKQQTFVLLDEWVPPARDASREEVLLLLTERYYAGHGPATVQDFAWWTGLTLSDARLGLQLAKRQLESAMIDDRELWYHSSAEGIDVRPSVYLLPGFDEYLLGYKDRSDVLLKEHAKYIIPGGNGVFMPNIVIDGQIAGVWKRKVKTKGVNLLLELFAAHDDRMDELIAAASRYGEFMGLPLLSVDIQVITS</sequence>
<organism evidence="1 2">
    <name type="scientific">Paenibacillus dokdonensis</name>
    <dbReference type="NCBI Taxonomy" id="2567944"/>
    <lineage>
        <taxon>Bacteria</taxon>
        <taxon>Bacillati</taxon>
        <taxon>Bacillota</taxon>
        <taxon>Bacilli</taxon>
        <taxon>Bacillales</taxon>
        <taxon>Paenibacillaceae</taxon>
        <taxon>Paenibacillus</taxon>
    </lineage>
</organism>
<proteinExistence type="predicted"/>
<dbReference type="PANTHER" id="PTHR38479:SF2">
    <property type="entry name" value="WINGED HELIX DNA-BINDING DOMAIN-CONTAINING PROTEIN"/>
    <property type="match status" value="1"/>
</dbReference>
<dbReference type="EMBL" id="JARLKZ010000005">
    <property type="protein sequence ID" value="MEC0240145.1"/>
    <property type="molecule type" value="Genomic_DNA"/>
</dbReference>
<dbReference type="PANTHER" id="PTHR38479">
    <property type="entry name" value="LMO0824 PROTEIN"/>
    <property type="match status" value="1"/>
</dbReference>
<dbReference type="Proteomes" id="UP001344632">
    <property type="component" value="Unassembled WGS sequence"/>
</dbReference>
<accession>A0ABU6GN92</accession>
<evidence type="ECO:0000313" key="2">
    <source>
        <dbReference type="Proteomes" id="UP001344632"/>
    </source>
</evidence>
<dbReference type="Pfam" id="PF06224">
    <property type="entry name" value="AlkZ-like"/>
    <property type="match status" value="1"/>
</dbReference>
<comment type="caution">
    <text evidence="1">The sequence shown here is derived from an EMBL/GenBank/DDBJ whole genome shotgun (WGS) entry which is preliminary data.</text>
</comment>